<gene>
    <name evidence="2" type="ORF">NDU88_002952</name>
</gene>
<feature type="compositionally biased region" description="Basic and acidic residues" evidence="1">
    <location>
        <begin position="42"/>
        <end position="52"/>
    </location>
</feature>
<feature type="compositionally biased region" description="Basic residues" evidence="1">
    <location>
        <begin position="73"/>
        <end position="83"/>
    </location>
</feature>
<dbReference type="Proteomes" id="UP001066276">
    <property type="component" value="Chromosome 4_1"/>
</dbReference>
<evidence type="ECO:0000313" key="3">
    <source>
        <dbReference type="Proteomes" id="UP001066276"/>
    </source>
</evidence>
<accession>A0AAV7T459</accession>
<feature type="region of interest" description="Disordered" evidence="1">
    <location>
        <begin position="1"/>
        <end position="118"/>
    </location>
</feature>
<protein>
    <submittedName>
        <fullName evidence="2">Uncharacterized protein</fullName>
    </submittedName>
</protein>
<reference evidence="2" key="1">
    <citation type="journal article" date="2022" name="bioRxiv">
        <title>Sequencing and chromosome-scale assembly of the giantPleurodeles waltlgenome.</title>
        <authorList>
            <person name="Brown T."/>
            <person name="Elewa A."/>
            <person name="Iarovenko S."/>
            <person name="Subramanian E."/>
            <person name="Araus A.J."/>
            <person name="Petzold A."/>
            <person name="Susuki M."/>
            <person name="Suzuki K.-i.T."/>
            <person name="Hayashi T."/>
            <person name="Toyoda A."/>
            <person name="Oliveira C."/>
            <person name="Osipova E."/>
            <person name="Leigh N.D."/>
            <person name="Simon A."/>
            <person name="Yun M.H."/>
        </authorList>
    </citation>
    <scope>NUCLEOTIDE SEQUENCE</scope>
    <source>
        <strain evidence="2">20211129_DDA</strain>
        <tissue evidence="2">Liver</tissue>
    </source>
</reference>
<comment type="caution">
    <text evidence="2">The sequence shown here is derived from an EMBL/GenBank/DDBJ whole genome shotgun (WGS) entry which is preliminary data.</text>
</comment>
<dbReference type="AlphaFoldDB" id="A0AAV7T459"/>
<proteinExistence type="predicted"/>
<evidence type="ECO:0000313" key="2">
    <source>
        <dbReference type="EMBL" id="KAJ1171081.1"/>
    </source>
</evidence>
<name>A0AAV7T459_PLEWA</name>
<sequence>MSHTDASKKFSPMVPWCPLTPGARNPELGSACSRQGTAPTRGPDRTRGRDRPAAGASERTLNQSQPAGTDRGRRSRARRRPAFRRAQEEARQATAREVGGAESGRLRSRRAPKLIEAP</sequence>
<dbReference type="EMBL" id="JANPWB010000007">
    <property type="protein sequence ID" value="KAJ1171081.1"/>
    <property type="molecule type" value="Genomic_DNA"/>
</dbReference>
<evidence type="ECO:0000256" key="1">
    <source>
        <dbReference type="SAM" id="MobiDB-lite"/>
    </source>
</evidence>
<organism evidence="2 3">
    <name type="scientific">Pleurodeles waltl</name>
    <name type="common">Iberian ribbed newt</name>
    <dbReference type="NCBI Taxonomy" id="8319"/>
    <lineage>
        <taxon>Eukaryota</taxon>
        <taxon>Metazoa</taxon>
        <taxon>Chordata</taxon>
        <taxon>Craniata</taxon>
        <taxon>Vertebrata</taxon>
        <taxon>Euteleostomi</taxon>
        <taxon>Amphibia</taxon>
        <taxon>Batrachia</taxon>
        <taxon>Caudata</taxon>
        <taxon>Salamandroidea</taxon>
        <taxon>Salamandridae</taxon>
        <taxon>Pleurodelinae</taxon>
        <taxon>Pleurodeles</taxon>
    </lineage>
</organism>
<keyword evidence="3" id="KW-1185">Reference proteome</keyword>